<dbReference type="Proteomes" id="UP000324222">
    <property type="component" value="Unassembled WGS sequence"/>
</dbReference>
<name>A0A5B7IL91_PORTR</name>
<feature type="region of interest" description="Disordered" evidence="1">
    <location>
        <begin position="35"/>
        <end position="55"/>
    </location>
</feature>
<reference evidence="2 3" key="1">
    <citation type="submission" date="2019-05" db="EMBL/GenBank/DDBJ databases">
        <title>Another draft genome of Portunus trituberculatus and its Hox gene families provides insights of decapod evolution.</title>
        <authorList>
            <person name="Jeong J.-H."/>
            <person name="Song I."/>
            <person name="Kim S."/>
            <person name="Choi T."/>
            <person name="Kim D."/>
            <person name="Ryu S."/>
            <person name="Kim W."/>
        </authorList>
    </citation>
    <scope>NUCLEOTIDE SEQUENCE [LARGE SCALE GENOMIC DNA]</scope>
    <source>
        <tissue evidence="2">Muscle</tissue>
    </source>
</reference>
<organism evidence="2 3">
    <name type="scientific">Portunus trituberculatus</name>
    <name type="common">Swimming crab</name>
    <name type="synonym">Neptunus trituberculatus</name>
    <dbReference type="NCBI Taxonomy" id="210409"/>
    <lineage>
        <taxon>Eukaryota</taxon>
        <taxon>Metazoa</taxon>
        <taxon>Ecdysozoa</taxon>
        <taxon>Arthropoda</taxon>
        <taxon>Crustacea</taxon>
        <taxon>Multicrustacea</taxon>
        <taxon>Malacostraca</taxon>
        <taxon>Eumalacostraca</taxon>
        <taxon>Eucarida</taxon>
        <taxon>Decapoda</taxon>
        <taxon>Pleocyemata</taxon>
        <taxon>Brachyura</taxon>
        <taxon>Eubrachyura</taxon>
        <taxon>Portunoidea</taxon>
        <taxon>Portunidae</taxon>
        <taxon>Portuninae</taxon>
        <taxon>Portunus</taxon>
    </lineage>
</organism>
<proteinExistence type="predicted"/>
<gene>
    <name evidence="2" type="ORF">E2C01_080089</name>
</gene>
<dbReference type="AlphaFoldDB" id="A0A5B7IL91"/>
<protein>
    <submittedName>
        <fullName evidence="2">Uncharacterized protein</fullName>
    </submittedName>
</protein>
<accession>A0A5B7IL91</accession>
<keyword evidence="3" id="KW-1185">Reference proteome</keyword>
<evidence type="ECO:0000313" key="2">
    <source>
        <dbReference type="EMBL" id="MPC85320.1"/>
    </source>
</evidence>
<dbReference type="EMBL" id="VSRR010068042">
    <property type="protein sequence ID" value="MPC85320.1"/>
    <property type="molecule type" value="Genomic_DNA"/>
</dbReference>
<sequence>MQKNDPLSVQVSSRLSEDCEKEQLSISELSLNAMKLSTASEHPSQESDSKKSRKIEKKLEVLNRYAMGEDLGDCPCDGTEGEDVAYH</sequence>
<comment type="caution">
    <text evidence="2">The sequence shown here is derived from an EMBL/GenBank/DDBJ whole genome shotgun (WGS) entry which is preliminary data.</text>
</comment>
<evidence type="ECO:0000313" key="3">
    <source>
        <dbReference type="Proteomes" id="UP000324222"/>
    </source>
</evidence>
<evidence type="ECO:0000256" key="1">
    <source>
        <dbReference type="SAM" id="MobiDB-lite"/>
    </source>
</evidence>